<keyword evidence="2" id="KW-1185">Reference proteome</keyword>
<reference evidence="1" key="1">
    <citation type="submission" date="2022-11" db="EMBL/GenBank/DDBJ databases">
        <title>Genome Sequence of Boeremia exigua.</title>
        <authorList>
            <person name="Buettner E."/>
        </authorList>
    </citation>
    <scope>NUCLEOTIDE SEQUENCE</scope>
    <source>
        <strain evidence="1">CU02</strain>
    </source>
</reference>
<dbReference type="Proteomes" id="UP001153331">
    <property type="component" value="Unassembled WGS sequence"/>
</dbReference>
<organism evidence="1 2">
    <name type="scientific">Boeremia exigua</name>
    <dbReference type="NCBI Taxonomy" id="749465"/>
    <lineage>
        <taxon>Eukaryota</taxon>
        <taxon>Fungi</taxon>
        <taxon>Dikarya</taxon>
        <taxon>Ascomycota</taxon>
        <taxon>Pezizomycotina</taxon>
        <taxon>Dothideomycetes</taxon>
        <taxon>Pleosporomycetidae</taxon>
        <taxon>Pleosporales</taxon>
        <taxon>Pleosporineae</taxon>
        <taxon>Didymellaceae</taxon>
        <taxon>Boeremia</taxon>
    </lineage>
</organism>
<comment type="caution">
    <text evidence="1">The sequence shown here is derived from an EMBL/GenBank/DDBJ whole genome shotgun (WGS) entry which is preliminary data.</text>
</comment>
<gene>
    <name evidence="1" type="ORF">OPT61_g2809</name>
</gene>
<name>A0ACC2IKB6_9PLEO</name>
<sequence length="225" mass="24146">MLPSLLSSFLIESVLGDVNPTYLEGFDIPVHKAGARGTASSQPGTEAPSGCVSGTHRDNNEGTRGMLEPITRKENIAPLPRPSTWNLPLTRSNELAYPLPTGQVKDPNRRPSCCADYGWHNQPGHINRIGRSVPHINIAHGLALVDSRKRWDPSAQAAGPPRGVETRHGRAQRSSHDDSNLALGAANICRDQALSGKIGFGTAKEAQAIKTRLCWVLDLLTSGVA</sequence>
<proteinExistence type="predicted"/>
<accession>A0ACC2IKB6</accession>
<protein>
    <submittedName>
        <fullName evidence="1">Uncharacterized protein</fullName>
    </submittedName>
</protein>
<evidence type="ECO:0000313" key="2">
    <source>
        <dbReference type="Proteomes" id="UP001153331"/>
    </source>
</evidence>
<evidence type="ECO:0000313" key="1">
    <source>
        <dbReference type="EMBL" id="KAJ8115574.1"/>
    </source>
</evidence>
<dbReference type="EMBL" id="JAPHNI010000133">
    <property type="protein sequence ID" value="KAJ8115574.1"/>
    <property type="molecule type" value="Genomic_DNA"/>
</dbReference>